<feature type="non-terminal residue" evidence="2">
    <location>
        <position position="54"/>
    </location>
</feature>
<name>A0A8J2JAI1_9HEXA</name>
<dbReference type="EMBL" id="CAJVCH010034795">
    <property type="protein sequence ID" value="CAG7715764.1"/>
    <property type="molecule type" value="Genomic_DNA"/>
</dbReference>
<protein>
    <submittedName>
        <fullName evidence="2">Uncharacterized protein</fullName>
    </submittedName>
</protein>
<reference evidence="2" key="1">
    <citation type="submission" date="2021-06" db="EMBL/GenBank/DDBJ databases">
        <authorList>
            <person name="Hodson N. C."/>
            <person name="Mongue J. A."/>
            <person name="Jaron S. K."/>
        </authorList>
    </citation>
    <scope>NUCLEOTIDE SEQUENCE</scope>
</reference>
<sequence>MNFQDEHNDYKGKLLDMEKLRNELAFENRQLKEAHEVLKSQLEQLQSNSQDMMK</sequence>
<comment type="caution">
    <text evidence="2">The sequence shown here is derived from an EMBL/GenBank/DDBJ whole genome shotgun (WGS) entry which is preliminary data.</text>
</comment>
<keyword evidence="3" id="KW-1185">Reference proteome</keyword>
<dbReference type="OrthoDB" id="10255522at2759"/>
<dbReference type="AlphaFoldDB" id="A0A8J2JAI1"/>
<dbReference type="Proteomes" id="UP000708208">
    <property type="component" value="Unassembled WGS sequence"/>
</dbReference>
<evidence type="ECO:0000256" key="1">
    <source>
        <dbReference type="SAM" id="Coils"/>
    </source>
</evidence>
<accession>A0A8J2JAI1</accession>
<feature type="coiled-coil region" evidence="1">
    <location>
        <begin position="17"/>
        <end position="48"/>
    </location>
</feature>
<gene>
    <name evidence="2" type="ORF">AFUS01_LOCUS5452</name>
</gene>
<evidence type="ECO:0000313" key="2">
    <source>
        <dbReference type="EMBL" id="CAG7715764.1"/>
    </source>
</evidence>
<keyword evidence="1" id="KW-0175">Coiled coil</keyword>
<organism evidence="2 3">
    <name type="scientific">Allacma fusca</name>
    <dbReference type="NCBI Taxonomy" id="39272"/>
    <lineage>
        <taxon>Eukaryota</taxon>
        <taxon>Metazoa</taxon>
        <taxon>Ecdysozoa</taxon>
        <taxon>Arthropoda</taxon>
        <taxon>Hexapoda</taxon>
        <taxon>Collembola</taxon>
        <taxon>Symphypleona</taxon>
        <taxon>Sminthuridae</taxon>
        <taxon>Allacma</taxon>
    </lineage>
</organism>
<proteinExistence type="predicted"/>
<evidence type="ECO:0000313" key="3">
    <source>
        <dbReference type="Proteomes" id="UP000708208"/>
    </source>
</evidence>